<sequence>MGIIEDNIFANYRKALEAGSLDQAKKAVDLARTLKEKIEQEGFLDYSYEDQINNYIPRKFFEPFPYRYYPKEGVVVVMNFAINLTAGENKLFNLLSSNESYAEKITIVNVENIKMYLWGNKSISKNAVRIAIKRLRLKIEPDIKSPQMLISVYNKGYIFLGKRVFDEE</sequence>
<evidence type="ECO:0000313" key="4">
    <source>
        <dbReference type="EMBL" id="OGM20307.1"/>
    </source>
</evidence>
<proteinExistence type="predicted"/>
<keyword evidence="1 2" id="KW-0238">DNA-binding</keyword>
<dbReference type="AlphaFoldDB" id="A0A1F7XZ26"/>
<protein>
    <recommendedName>
        <fullName evidence="3">OmpR/PhoB-type domain-containing protein</fullName>
    </recommendedName>
</protein>
<feature type="domain" description="OmpR/PhoB-type" evidence="3">
    <location>
        <begin position="58"/>
        <end position="161"/>
    </location>
</feature>
<evidence type="ECO:0000313" key="5">
    <source>
        <dbReference type="Proteomes" id="UP000178750"/>
    </source>
</evidence>
<name>A0A1F7XZ26_9BACT</name>
<gene>
    <name evidence="4" type="ORF">A2863_01540</name>
</gene>
<organism evidence="4 5">
    <name type="scientific">Candidatus Woesebacteria bacterium RIFCSPHIGHO2_01_FULL_38_9b</name>
    <dbReference type="NCBI Taxonomy" id="1802493"/>
    <lineage>
        <taxon>Bacteria</taxon>
        <taxon>Candidatus Woeseibacteriota</taxon>
    </lineage>
</organism>
<dbReference type="InterPro" id="IPR016032">
    <property type="entry name" value="Sig_transdc_resp-reg_C-effctor"/>
</dbReference>
<accession>A0A1F7XZ26</accession>
<dbReference type="InterPro" id="IPR036388">
    <property type="entry name" value="WH-like_DNA-bd_sf"/>
</dbReference>
<comment type="caution">
    <text evidence="4">The sequence shown here is derived from an EMBL/GenBank/DDBJ whole genome shotgun (WGS) entry which is preliminary data.</text>
</comment>
<dbReference type="PROSITE" id="PS51755">
    <property type="entry name" value="OMPR_PHOB"/>
    <property type="match status" value="1"/>
</dbReference>
<reference evidence="4 5" key="1">
    <citation type="journal article" date="2016" name="Nat. Commun.">
        <title>Thousands of microbial genomes shed light on interconnected biogeochemical processes in an aquifer system.</title>
        <authorList>
            <person name="Anantharaman K."/>
            <person name="Brown C.T."/>
            <person name="Hug L.A."/>
            <person name="Sharon I."/>
            <person name="Castelle C.J."/>
            <person name="Probst A.J."/>
            <person name="Thomas B.C."/>
            <person name="Singh A."/>
            <person name="Wilkins M.J."/>
            <person name="Karaoz U."/>
            <person name="Brodie E.L."/>
            <person name="Williams K.H."/>
            <person name="Hubbard S.S."/>
            <person name="Banfield J.F."/>
        </authorList>
    </citation>
    <scope>NUCLEOTIDE SEQUENCE [LARGE SCALE GENOMIC DNA]</scope>
</reference>
<dbReference type="Gene3D" id="1.10.10.10">
    <property type="entry name" value="Winged helix-like DNA-binding domain superfamily/Winged helix DNA-binding domain"/>
    <property type="match status" value="1"/>
</dbReference>
<dbReference type="EMBL" id="MGGF01000065">
    <property type="protein sequence ID" value="OGM20307.1"/>
    <property type="molecule type" value="Genomic_DNA"/>
</dbReference>
<dbReference type="SMART" id="SM00862">
    <property type="entry name" value="Trans_reg_C"/>
    <property type="match status" value="1"/>
</dbReference>
<dbReference type="GO" id="GO:0000160">
    <property type="term" value="P:phosphorelay signal transduction system"/>
    <property type="evidence" value="ECO:0007669"/>
    <property type="project" value="InterPro"/>
</dbReference>
<feature type="DNA-binding region" description="OmpR/PhoB-type" evidence="2">
    <location>
        <begin position="58"/>
        <end position="161"/>
    </location>
</feature>
<dbReference type="Proteomes" id="UP000178750">
    <property type="component" value="Unassembled WGS sequence"/>
</dbReference>
<dbReference type="InterPro" id="IPR001867">
    <property type="entry name" value="OmpR/PhoB-type_DNA-bd"/>
</dbReference>
<evidence type="ECO:0000256" key="2">
    <source>
        <dbReference type="PROSITE-ProRule" id="PRU01091"/>
    </source>
</evidence>
<dbReference type="GO" id="GO:0006355">
    <property type="term" value="P:regulation of DNA-templated transcription"/>
    <property type="evidence" value="ECO:0007669"/>
    <property type="project" value="InterPro"/>
</dbReference>
<dbReference type="Pfam" id="PF00486">
    <property type="entry name" value="Trans_reg_C"/>
    <property type="match status" value="1"/>
</dbReference>
<evidence type="ECO:0000256" key="1">
    <source>
        <dbReference type="ARBA" id="ARBA00023125"/>
    </source>
</evidence>
<dbReference type="GO" id="GO:0003677">
    <property type="term" value="F:DNA binding"/>
    <property type="evidence" value="ECO:0007669"/>
    <property type="project" value="UniProtKB-UniRule"/>
</dbReference>
<dbReference type="SUPFAM" id="SSF46894">
    <property type="entry name" value="C-terminal effector domain of the bipartite response regulators"/>
    <property type="match status" value="1"/>
</dbReference>
<evidence type="ECO:0000259" key="3">
    <source>
        <dbReference type="PROSITE" id="PS51755"/>
    </source>
</evidence>